<dbReference type="AlphaFoldDB" id="A0A699SZE6"/>
<comment type="caution">
    <text evidence="1">The sequence shown here is derived from an EMBL/GenBank/DDBJ whole genome shotgun (WGS) entry which is preliminary data.</text>
</comment>
<protein>
    <submittedName>
        <fullName evidence="1">Uncharacterized protein</fullName>
    </submittedName>
</protein>
<reference evidence="1" key="1">
    <citation type="journal article" date="2019" name="Sci. Rep.">
        <title>Draft genome of Tanacetum cinerariifolium, the natural source of mosquito coil.</title>
        <authorList>
            <person name="Yamashiro T."/>
            <person name="Shiraishi A."/>
            <person name="Satake H."/>
            <person name="Nakayama K."/>
        </authorList>
    </citation>
    <scope>NUCLEOTIDE SEQUENCE</scope>
</reference>
<gene>
    <name evidence="1" type="ORF">Tci_874919</name>
</gene>
<sequence>MLPNCQGVLEEHGYMGKGVSELGVIGYGLAQGVILRKKINSNSHLGGVNYYIGGLTVVDQGKGL</sequence>
<feature type="non-terminal residue" evidence="1">
    <location>
        <position position="64"/>
    </location>
</feature>
<evidence type="ECO:0000313" key="1">
    <source>
        <dbReference type="EMBL" id="GFD02950.1"/>
    </source>
</evidence>
<dbReference type="EMBL" id="BKCJ011201541">
    <property type="protein sequence ID" value="GFD02950.1"/>
    <property type="molecule type" value="Genomic_DNA"/>
</dbReference>
<name>A0A699SZE6_TANCI</name>
<accession>A0A699SZE6</accession>
<proteinExistence type="predicted"/>
<organism evidence="1">
    <name type="scientific">Tanacetum cinerariifolium</name>
    <name type="common">Dalmatian daisy</name>
    <name type="synonym">Chrysanthemum cinerariifolium</name>
    <dbReference type="NCBI Taxonomy" id="118510"/>
    <lineage>
        <taxon>Eukaryota</taxon>
        <taxon>Viridiplantae</taxon>
        <taxon>Streptophyta</taxon>
        <taxon>Embryophyta</taxon>
        <taxon>Tracheophyta</taxon>
        <taxon>Spermatophyta</taxon>
        <taxon>Magnoliopsida</taxon>
        <taxon>eudicotyledons</taxon>
        <taxon>Gunneridae</taxon>
        <taxon>Pentapetalae</taxon>
        <taxon>asterids</taxon>
        <taxon>campanulids</taxon>
        <taxon>Asterales</taxon>
        <taxon>Asteraceae</taxon>
        <taxon>Asteroideae</taxon>
        <taxon>Anthemideae</taxon>
        <taxon>Anthemidinae</taxon>
        <taxon>Tanacetum</taxon>
    </lineage>
</organism>